<keyword evidence="3" id="KW-1185">Reference proteome</keyword>
<feature type="transmembrane region" description="Helical" evidence="1">
    <location>
        <begin position="150"/>
        <end position="168"/>
    </location>
</feature>
<evidence type="ECO:0000313" key="2">
    <source>
        <dbReference type="EMBL" id="EPR78950.1"/>
    </source>
</evidence>
<name>S7W7V5_SPRLO</name>
<gene>
    <name evidence="2" type="ORF">SLOPH_957</name>
</gene>
<keyword evidence="1" id="KW-0472">Membrane</keyword>
<sequence length="248" mass="27604">MTFVKARYYKYDFGKKVGHSISTMSTIDIFSGVGLAVIAISLLVCSFMPTLLTSATFIGFMRYYSLGYIILFVLGQGYKIIQEDSADKKQPGFLQYILLVLGTIVALLGALFLIIAHDEYIYNYIHGLFISLVTYFNMVDIWSGQEINSWDVFVTSVTMALLVGGIIAEFCHVPVLGLCIVLVLFLQVVNYIFLGDQKKKDNDICQYLPAVFALISVIAALYIWFGNIADEYPWLRTTPTVPVAGSGS</sequence>
<feature type="transmembrane region" description="Helical" evidence="1">
    <location>
        <begin position="121"/>
        <end position="138"/>
    </location>
</feature>
<feature type="transmembrane region" description="Helical" evidence="1">
    <location>
        <begin position="174"/>
        <end position="194"/>
    </location>
</feature>
<dbReference type="AlphaFoldDB" id="S7W7V5"/>
<accession>S7W7V5</accession>
<dbReference type="Proteomes" id="UP000014978">
    <property type="component" value="Unassembled WGS sequence"/>
</dbReference>
<feature type="transmembrane region" description="Helical" evidence="1">
    <location>
        <begin position="63"/>
        <end position="81"/>
    </location>
</feature>
<evidence type="ECO:0000313" key="3">
    <source>
        <dbReference type="Proteomes" id="UP000014978"/>
    </source>
</evidence>
<feature type="transmembrane region" description="Helical" evidence="1">
    <location>
        <begin position="93"/>
        <end position="115"/>
    </location>
</feature>
<keyword evidence="1" id="KW-0812">Transmembrane</keyword>
<comment type="caution">
    <text evidence="2">The sequence shown here is derived from an EMBL/GenBank/DDBJ whole genome shotgun (WGS) entry which is preliminary data.</text>
</comment>
<reference evidence="3" key="1">
    <citation type="journal article" date="2013" name="PLoS Genet.">
        <title>The genome of Spraguea lophii and the basis of host-microsporidian interactions.</title>
        <authorList>
            <person name="Campbell S.E."/>
            <person name="Williams T.A."/>
            <person name="Yousuf A."/>
            <person name="Soanes D.M."/>
            <person name="Paszkiewicz K.H."/>
            <person name="Williams B.A.P."/>
        </authorList>
    </citation>
    <scope>NUCLEOTIDE SEQUENCE [LARGE SCALE GENOMIC DNA]</scope>
    <source>
        <strain evidence="3">42_110</strain>
    </source>
</reference>
<dbReference type="InParanoid" id="S7W7V5"/>
<feature type="transmembrane region" description="Helical" evidence="1">
    <location>
        <begin position="29"/>
        <end position="51"/>
    </location>
</feature>
<evidence type="ECO:0000256" key="1">
    <source>
        <dbReference type="SAM" id="Phobius"/>
    </source>
</evidence>
<feature type="transmembrane region" description="Helical" evidence="1">
    <location>
        <begin position="206"/>
        <end position="225"/>
    </location>
</feature>
<organism evidence="2 3">
    <name type="scientific">Spraguea lophii (strain 42_110)</name>
    <name type="common">Microsporidian parasite</name>
    <dbReference type="NCBI Taxonomy" id="1358809"/>
    <lineage>
        <taxon>Eukaryota</taxon>
        <taxon>Fungi</taxon>
        <taxon>Fungi incertae sedis</taxon>
        <taxon>Microsporidia</taxon>
        <taxon>Spragueidae</taxon>
        <taxon>Spraguea</taxon>
    </lineage>
</organism>
<keyword evidence="1" id="KW-1133">Transmembrane helix</keyword>
<dbReference type="VEuPathDB" id="MicrosporidiaDB:SLOPH_957"/>
<proteinExistence type="predicted"/>
<dbReference type="HOGENOM" id="CLU_1120734_0_0_1"/>
<protein>
    <submittedName>
        <fullName evidence="2">Uncharacterized protein</fullName>
    </submittedName>
</protein>
<dbReference type="EMBL" id="ATCN01000469">
    <property type="protein sequence ID" value="EPR78950.1"/>
    <property type="molecule type" value="Genomic_DNA"/>
</dbReference>